<evidence type="ECO:0008006" key="6">
    <source>
        <dbReference type="Google" id="ProtNLM"/>
    </source>
</evidence>
<comment type="caution">
    <text evidence="4">The sequence shown here is derived from an EMBL/GenBank/DDBJ whole genome shotgun (WGS) entry which is preliminary data.</text>
</comment>
<dbReference type="Gene3D" id="2.60.120.260">
    <property type="entry name" value="Galactose-binding domain-like"/>
    <property type="match status" value="1"/>
</dbReference>
<reference evidence="4" key="1">
    <citation type="submission" date="2019-11" db="EMBL/GenBank/DDBJ databases">
        <title>Description of Pedobacter sp. LMG 31464T.</title>
        <authorList>
            <person name="Carlier A."/>
            <person name="Qi S."/>
            <person name="Vandamme P."/>
        </authorList>
    </citation>
    <scope>NUCLEOTIDE SEQUENCE</scope>
    <source>
        <strain evidence="4">LMG 31464</strain>
    </source>
</reference>
<sequence>MKIKYILFFLFIFTKSQAQITWYNPLQQKFAVVQGQAQPETIGTSFQRLPNALKDEVRPPVWALSQNTAGEYIEFTSTAKKIKIRYQVSGSLNMPHMPSTGVSGVDLYAHNEKGAWDWAPGVYAFKDTVTYTFDNLAAKRGKIFRLYLPLYNSVKWLEVGVDEGTTLTFLPINKQKPIVVYGTSIAQGGCASRPGLAWPSIFGRKINSPVINMAFSGNGRLETPIINHIAQIDAKLFILDCMPNLGSRKLYPEEEIRKRINEAVSTLRKKQPNAPILLVEHSGGGSEHVLDTVRNTEFKTSSQILVKVYNELKAKGVKNIHLLTTKEIGMGIESTVDGTHPNDIGMMEHAIAFEKKYREIFK</sequence>
<organism evidence="4 5">
    <name type="scientific">Pedobacter planticolens</name>
    <dbReference type="NCBI Taxonomy" id="2679964"/>
    <lineage>
        <taxon>Bacteria</taxon>
        <taxon>Pseudomonadati</taxon>
        <taxon>Bacteroidota</taxon>
        <taxon>Sphingobacteriia</taxon>
        <taxon>Sphingobacteriales</taxon>
        <taxon>Sphingobacteriaceae</taxon>
        <taxon>Pedobacter</taxon>
    </lineage>
</organism>
<dbReference type="GO" id="GO:0016788">
    <property type="term" value="F:hydrolase activity, acting on ester bonds"/>
    <property type="evidence" value="ECO:0007669"/>
    <property type="project" value="UniProtKB-ARBA"/>
</dbReference>
<dbReference type="SUPFAM" id="SSF52266">
    <property type="entry name" value="SGNH hydrolase"/>
    <property type="match status" value="1"/>
</dbReference>
<dbReference type="AlphaFoldDB" id="A0A923E0A6"/>
<dbReference type="InterPro" id="IPR032740">
    <property type="entry name" value="GxDLY"/>
</dbReference>
<keyword evidence="1" id="KW-0732">Signal</keyword>
<dbReference type="Proteomes" id="UP000601055">
    <property type="component" value="Unassembled WGS sequence"/>
</dbReference>
<evidence type="ECO:0000256" key="1">
    <source>
        <dbReference type="SAM" id="SignalP"/>
    </source>
</evidence>
<protein>
    <recommendedName>
        <fullName evidence="6">Lysophospholipase L1</fullName>
    </recommendedName>
</protein>
<evidence type="ECO:0000259" key="3">
    <source>
        <dbReference type="Pfam" id="PF14607"/>
    </source>
</evidence>
<feature type="domain" description="SGNH hydrolase-type esterase N-terminal" evidence="3">
    <location>
        <begin position="20"/>
        <end position="166"/>
    </location>
</feature>
<dbReference type="InterPro" id="IPR013830">
    <property type="entry name" value="SGNH_hydro"/>
</dbReference>
<dbReference type="EMBL" id="WNXD01000002">
    <property type="protein sequence ID" value="MBB2146350.1"/>
    <property type="molecule type" value="Genomic_DNA"/>
</dbReference>
<evidence type="ECO:0000313" key="4">
    <source>
        <dbReference type="EMBL" id="MBB2146350.1"/>
    </source>
</evidence>
<dbReference type="Pfam" id="PF14607">
    <property type="entry name" value="GxDLY"/>
    <property type="match status" value="1"/>
</dbReference>
<dbReference type="InterPro" id="IPR036514">
    <property type="entry name" value="SGNH_hydro_sf"/>
</dbReference>
<evidence type="ECO:0000313" key="5">
    <source>
        <dbReference type="Proteomes" id="UP000601055"/>
    </source>
</evidence>
<evidence type="ECO:0000259" key="2">
    <source>
        <dbReference type="Pfam" id="PF14606"/>
    </source>
</evidence>
<dbReference type="Pfam" id="PF14606">
    <property type="entry name" value="Lipase_GDSL_3"/>
    <property type="match status" value="1"/>
</dbReference>
<keyword evidence="5" id="KW-1185">Reference proteome</keyword>
<name>A0A923E0A6_9SPHI</name>
<proteinExistence type="predicted"/>
<dbReference type="Gene3D" id="3.40.50.1110">
    <property type="entry name" value="SGNH hydrolase"/>
    <property type="match status" value="1"/>
</dbReference>
<gene>
    <name evidence="4" type="ORF">GM921_12685</name>
</gene>
<feature type="signal peptide" evidence="1">
    <location>
        <begin position="1"/>
        <end position="18"/>
    </location>
</feature>
<feature type="chain" id="PRO_5038101388" description="Lysophospholipase L1" evidence="1">
    <location>
        <begin position="19"/>
        <end position="362"/>
    </location>
</feature>
<accession>A0A923E0A6</accession>
<dbReference type="RefSeq" id="WP_182923010.1">
    <property type="nucleotide sequence ID" value="NZ_WNXD01000002.1"/>
</dbReference>
<feature type="domain" description="SGNH hydrolase-type esterase" evidence="2">
    <location>
        <begin position="175"/>
        <end position="356"/>
    </location>
</feature>